<comment type="caution">
    <text evidence="2">The sequence shown here is derived from an EMBL/GenBank/DDBJ whole genome shotgun (WGS) entry which is preliminary data.</text>
</comment>
<keyword evidence="3" id="KW-1185">Reference proteome</keyword>
<reference evidence="2 3" key="1">
    <citation type="submission" date="2020-08" db="EMBL/GenBank/DDBJ databases">
        <title>Genomic Encyclopedia of Type Strains, Phase IV (KMG-IV): sequencing the most valuable type-strain genomes for metagenomic binning, comparative biology and taxonomic classification.</title>
        <authorList>
            <person name="Goeker M."/>
        </authorList>
    </citation>
    <scope>NUCLEOTIDE SEQUENCE [LARGE SCALE GENOMIC DNA]</scope>
    <source>
        <strain evidence="2 3">DSM 101730</strain>
    </source>
</reference>
<dbReference type="EMBL" id="JACHFM010000002">
    <property type="protein sequence ID" value="MBB5221637.1"/>
    <property type="molecule type" value="Genomic_DNA"/>
</dbReference>
<dbReference type="Proteomes" id="UP000549457">
    <property type="component" value="Unassembled WGS sequence"/>
</dbReference>
<protein>
    <submittedName>
        <fullName evidence="2">MxaK protein</fullName>
    </submittedName>
</protein>
<accession>A0A840SID4</accession>
<evidence type="ECO:0000256" key="1">
    <source>
        <dbReference type="SAM" id="MobiDB-lite"/>
    </source>
</evidence>
<dbReference type="AlphaFoldDB" id="A0A840SID4"/>
<gene>
    <name evidence="2" type="ORF">HNP73_001573</name>
</gene>
<dbReference type="RefSeq" id="WP_184148112.1">
    <property type="nucleotide sequence ID" value="NZ_JACHFM010000002.1"/>
</dbReference>
<organism evidence="2 3">
    <name type="scientific">Amaricoccus macauensis</name>
    <dbReference type="NCBI Taxonomy" id="57001"/>
    <lineage>
        <taxon>Bacteria</taxon>
        <taxon>Pseudomonadati</taxon>
        <taxon>Pseudomonadota</taxon>
        <taxon>Alphaproteobacteria</taxon>
        <taxon>Rhodobacterales</taxon>
        <taxon>Paracoccaceae</taxon>
        <taxon>Amaricoccus</taxon>
    </lineage>
</organism>
<name>A0A840SID4_9RHOB</name>
<evidence type="ECO:0000313" key="2">
    <source>
        <dbReference type="EMBL" id="MBB5221637.1"/>
    </source>
</evidence>
<feature type="region of interest" description="Disordered" evidence="1">
    <location>
        <begin position="161"/>
        <end position="188"/>
    </location>
</feature>
<sequence length="188" mass="19993">MSRQPARRLAFAALVALAVAGVAGFLGVGIAAIGAARENAALAGLAANRDVPAGPGSPLRVVEARAAWLLVRDQIEQAEALGPLIVASADARAMRTWYYNLGNARLRRGFELIEVRNLDDAEPQVALAKVAYRAALRAEPGFWQGKVNLDLAMRIVRDLPREEQEASEDEAPPKALWTDLPGLPGGAP</sequence>
<proteinExistence type="predicted"/>
<evidence type="ECO:0000313" key="3">
    <source>
        <dbReference type="Proteomes" id="UP000549457"/>
    </source>
</evidence>